<protein>
    <submittedName>
        <fullName evidence="2">Uncharacterized protein</fullName>
    </submittedName>
</protein>
<feature type="transmembrane region" description="Helical" evidence="1">
    <location>
        <begin position="244"/>
        <end position="270"/>
    </location>
</feature>
<feature type="transmembrane region" description="Helical" evidence="1">
    <location>
        <begin position="203"/>
        <end position="224"/>
    </location>
</feature>
<dbReference type="Proteomes" id="UP001319180">
    <property type="component" value="Unassembled WGS sequence"/>
</dbReference>
<feature type="transmembrane region" description="Helical" evidence="1">
    <location>
        <begin position="12"/>
        <end position="29"/>
    </location>
</feature>
<proteinExistence type="predicted"/>
<feature type="transmembrane region" description="Helical" evidence="1">
    <location>
        <begin position="167"/>
        <end position="196"/>
    </location>
</feature>
<keyword evidence="3" id="KW-1185">Reference proteome</keyword>
<accession>A0AAP2DDZ2</accession>
<evidence type="ECO:0000313" key="2">
    <source>
        <dbReference type="EMBL" id="MBT1690421.1"/>
    </source>
</evidence>
<feature type="transmembrane region" description="Helical" evidence="1">
    <location>
        <begin position="306"/>
        <end position="327"/>
    </location>
</feature>
<gene>
    <name evidence="2" type="ORF">KK078_27900</name>
</gene>
<dbReference type="AlphaFoldDB" id="A0AAP2DDZ2"/>
<feature type="transmembrane region" description="Helical" evidence="1">
    <location>
        <begin position="82"/>
        <end position="105"/>
    </location>
</feature>
<organism evidence="2 3">
    <name type="scientific">Dawidia soli</name>
    <dbReference type="NCBI Taxonomy" id="2782352"/>
    <lineage>
        <taxon>Bacteria</taxon>
        <taxon>Pseudomonadati</taxon>
        <taxon>Bacteroidota</taxon>
        <taxon>Cytophagia</taxon>
        <taxon>Cytophagales</taxon>
        <taxon>Chryseotaleaceae</taxon>
        <taxon>Dawidia</taxon>
    </lineage>
</organism>
<dbReference type="EMBL" id="JAHESC010000065">
    <property type="protein sequence ID" value="MBT1690421.1"/>
    <property type="molecule type" value="Genomic_DNA"/>
</dbReference>
<keyword evidence="1" id="KW-0812">Transmembrane</keyword>
<feature type="transmembrane region" description="Helical" evidence="1">
    <location>
        <begin position="117"/>
        <end position="147"/>
    </location>
</feature>
<sequence length="468" mass="53760">MLRYFRINDPYRLLGLLIIMAVASLPLFLNSPGMTYPELKSILVGEKVRDGHTLYTELIDSTPPLAAWFNGVFDWMFGRSILARHILALLIIFSQAGYLGMVFIFKKAFSENTFIPSLIFAVLSLFSFDVVSLSPELLGSGFLLLAMNNLYKQIEFREQYAGSIFNLGFYIAIASLFAFSFIVYLVASIVILAIFTRSTFRNYLLMVFGFLLPHVLLMSLYYLYDGMGALWTYYYLPNLGFSNTWYVPGSSLWLLGALPLGFLVLSLIMMNRDARFTKYQSQLVQTMFFWMLFSFLQIFYSKELRPQSFLTLIPSFSFFITHFLLVIRRKKLAEIGIWAFLISTVLIQNSARRGSIAAVHYDSLFVKENPYAASVKDHRILFLGDDPSVYANNTLATGFLNWKLARETFEEPEFYDNVIQVSELFRADMPEVIIDPGNFMPKFFDRVPALKGQYIPSAQGLYTRVDKR</sequence>
<comment type="caution">
    <text evidence="2">The sequence shown here is derived from an EMBL/GenBank/DDBJ whole genome shotgun (WGS) entry which is preliminary data.</text>
</comment>
<reference evidence="2 3" key="1">
    <citation type="submission" date="2021-05" db="EMBL/GenBank/DDBJ databases">
        <title>A Polyphasic approach of four new species of the genus Ohtaekwangia: Ohtaekwangia histidinii sp. nov., Ohtaekwangia cretensis sp. nov., Ohtaekwangia indiensis sp. nov., Ohtaekwangia reichenbachii sp. nov. from diverse environment.</title>
        <authorList>
            <person name="Octaviana S."/>
        </authorList>
    </citation>
    <scope>NUCLEOTIDE SEQUENCE [LARGE SCALE GENOMIC DNA]</scope>
    <source>
        <strain evidence="2 3">PWU37</strain>
    </source>
</reference>
<feature type="transmembrane region" description="Helical" evidence="1">
    <location>
        <begin position="282"/>
        <end position="300"/>
    </location>
</feature>
<evidence type="ECO:0000256" key="1">
    <source>
        <dbReference type="SAM" id="Phobius"/>
    </source>
</evidence>
<dbReference type="RefSeq" id="WP_254093736.1">
    <property type="nucleotide sequence ID" value="NZ_JAHESC010000065.1"/>
</dbReference>
<keyword evidence="1" id="KW-1133">Transmembrane helix</keyword>
<keyword evidence="1" id="KW-0472">Membrane</keyword>
<evidence type="ECO:0000313" key="3">
    <source>
        <dbReference type="Proteomes" id="UP001319180"/>
    </source>
</evidence>
<name>A0AAP2DDZ2_9BACT</name>